<dbReference type="eggNOG" id="KOG0017">
    <property type="taxonomic scope" value="Eukaryota"/>
</dbReference>
<dbReference type="InParanoid" id="A0A1X7TGL7"/>
<dbReference type="OrthoDB" id="8054408at2759"/>
<name>A0A1X7TGL7_AMPQE</name>
<dbReference type="InterPro" id="IPR043502">
    <property type="entry name" value="DNA/RNA_pol_sf"/>
</dbReference>
<protein>
    <recommendedName>
        <fullName evidence="2">Reverse transcriptase domain-containing protein</fullName>
    </recommendedName>
</protein>
<dbReference type="OMA" id="SKICGAF"/>
<dbReference type="AlphaFoldDB" id="A0A1X7TGL7"/>
<organism evidence="1">
    <name type="scientific">Amphimedon queenslandica</name>
    <name type="common">Sponge</name>
    <dbReference type="NCBI Taxonomy" id="400682"/>
    <lineage>
        <taxon>Eukaryota</taxon>
        <taxon>Metazoa</taxon>
        <taxon>Porifera</taxon>
        <taxon>Demospongiae</taxon>
        <taxon>Heteroscleromorpha</taxon>
        <taxon>Haplosclerida</taxon>
        <taxon>Niphatidae</taxon>
        <taxon>Amphimedon</taxon>
    </lineage>
</organism>
<dbReference type="SUPFAM" id="SSF56672">
    <property type="entry name" value="DNA/RNA polymerases"/>
    <property type="match status" value="1"/>
</dbReference>
<accession>A0A1X7TGL7</accession>
<dbReference type="PANTHER" id="PTHR47331:SF1">
    <property type="entry name" value="GAG-LIKE PROTEIN"/>
    <property type="match status" value="1"/>
</dbReference>
<sequence length="179" mass="20558">MRQEPNLLQEYDKSIKDHIENDIIVVEDPDILEGECVQYLPHHAVVGRDKQTTKLCVVSDASAKSSGPSLNDCLRVGSKFNQRILEILIRFRCHNNSFIADVEKAFLMVQVHVRDRDVLHFLLVANPFQDPLSIKVFPFKWVTFGVTASPFLLNATLRYHIEGFKEDNCRQVIALHLCR</sequence>
<evidence type="ECO:0000313" key="1">
    <source>
        <dbReference type="EnsemblMetazoa" id="Aqu2.1.13855_001"/>
    </source>
</evidence>
<evidence type="ECO:0008006" key="2">
    <source>
        <dbReference type="Google" id="ProtNLM"/>
    </source>
</evidence>
<proteinExistence type="predicted"/>
<dbReference type="EnsemblMetazoa" id="Aqu2.1.13855_001">
    <property type="protein sequence ID" value="Aqu2.1.13855_001"/>
    <property type="gene ID" value="Aqu2.1.13855"/>
</dbReference>
<reference evidence="1" key="1">
    <citation type="submission" date="2017-05" db="UniProtKB">
        <authorList>
            <consortium name="EnsemblMetazoa"/>
        </authorList>
    </citation>
    <scope>IDENTIFICATION</scope>
</reference>
<dbReference type="PANTHER" id="PTHR47331">
    <property type="entry name" value="PHD-TYPE DOMAIN-CONTAINING PROTEIN"/>
    <property type="match status" value="1"/>
</dbReference>